<dbReference type="AlphaFoldDB" id="A0A1G4I7A9"/>
<keyword evidence="3" id="KW-0413">Isomerase</keyword>
<evidence type="ECO:0000259" key="4">
    <source>
        <dbReference type="Pfam" id="PF01416"/>
    </source>
</evidence>
<dbReference type="GeneID" id="92380723"/>
<dbReference type="VEuPathDB" id="TriTrypDB:TEOVI_000678900"/>
<reference evidence="5" key="1">
    <citation type="submission" date="2016-09" db="EMBL/GenBank/DDBJ databases">
        <authorList>
            <person name="Hebert L."/>
            <person name="Moumen B."/>
        </authorList>
    </citation>
    <scope>NUCLEOTIDE SEQUENCE [LARGE SCALE GENOMIC DNA]</scope>
    <source>
        <strain evidence="5">OVI</strain>
    </source>
</reference>
<organism evidence="5 6">
    <name type="scientific">Trypanosoma equiperdum</name>
    <dbReference type="NCBI Taxonomy" id="5694"/>
    <lineage>
        <taxon>Eukaryota</taxon>
        <taxon>Discoba</taxon>
        <taxon>Euglenozoa</taxon>
        <taxon>Kinetoplastea</taxon>
        <taxon>Metakinetoplastina</taxon>
        <taxon>Trypanosomatida</taxon>
        <taxon>Trypanosomatidae</taxon>
        <taxon>Trypanosoma</taxon>
    </lineage>
</organism>
<dbReference type="GO" id="GO:1990481">
    <property type="term" value="P:mRNA pseudouridine synthesis"/>
    <property type="evidence" value="ECO:0007669"/>
    <property type="project" value="TreeGrafter"/>
</dbReference>
<name>A0A1G4I7A9_TRYEQ</name>
<keyword evidence="5" id="KW-0456">Lyase</keyword>
<accession>A0A1G4I7A9</accession>
<dbReference type="InterPro" id="IPR020097">
    <property type="entry name" value="PsdUridine_synth_TruA_a/b_dom"/>
</dbReference>
<dbReference type="InterPro" id="IPR020095">
    <property type="entry name" value="PsdUridine_synth_TruA_C"/>
</dbReference>
<dbReference type="InterPro" id="IPR020103">
    <property type="entry name" value="PsdUridine_synth_cat_dom_sf"/>
</dbReference>
<dbReference type="Gene3D" id="3.30.70.660">
    <property type="entry name" value="Pseudouridine synthase I, catalytic domain, C-terminal subdomain"/>
    <property type="match status" value="1"/>
</dbReference>
<feature type="domain" description="Pseudouridine synthase I TruA alpha/beta" evidence="4">
    <location>
        <begin position="194"/>
        <end position="300"/>
    </location>
</feature>
<dbReference type="PANTHER" id="PTHR11142">
    <property type="entry name" value="PSEUDOURIDYLATE SYNTHASE"/>
    <property type="match status" value="1"/>
</dbReference>
<dbReference type="FunFam" id="3.30.70.580:FF:000022">
    <property type="entry name" value="tRNA pseudouridine synthase"/>
    <property type="match status" value="1"/>
</dbReference>
<evidence type="ECO:0000256" key="1">
    <source>
        <dbReference type="ARBA" id="ARBA00009375"/>
    </source>
</evidence>
<comment type="similarity">
    <text evidence="1">Belongs to the tRNA pseudouridine synthase TruA family.</text>
</comment>
<evidence type="ECO:0000256" key="2">
    <source>
        <dbReference type="ARBA" id="ARBA00022694"/>
    </source>
</evidence>
<dbReference type="Pfam" id="PF01416">
    <property type="entry name" value="PseudoU_synth_1"/>
    <property type="match status" value="1"/>
</dbReference>
<dbReference type="Proteomes" id="UP000195570">
    <property type="component" value="Unassembled WGS sequence"/>
</dbReference>
<dbReference type="GO" id="GO:0005634">
    <property type="term" value="C:nucleus"/>
    <property type="evidence" value="ECO:0007669"/>
    <property type="project" value="TreeGrafter"/>
</dbReference>
<dbReference type="CDD" id="cd02569">
    <property type="entry name" value="PseudoU_synth_ScPus3"/>
    <property type="match status" value="1"/>
</dbReference>
<evidence type="ECO:0000313" key="5">
    <source>
        <dbReference type="EMBL" id="SCU67668.1"/>
    </source>
</evidence>
<dbReference type="InterPro" id="IPR001406">
    <property type="entry name" value="PsdUridine_synth_TruA"/>
</dbReference>
<dbReference type="PANTHER" id="PTHR11142:SF5">
    <property type="entry name" value="TRNA PSEUDOURIDINE(38_39) SYNTHASE"/>
    <property type="match status" value="1"/>
</dbReference>
<evidence type="ECO:0000313" key="6">
    <source>
        <dbReference type="Proteomes" id="UP000195570"/>
    </source>
</evidence>
<keyword evidence="2" id="KW-0819">tRNA processing</keyword>
<dbReference type="GO" id="GO:0031119">
    <property type="term" value="P:tRNA pseudouridine synthesis"/>
    <property type="evidence" value="ECO:0007669"/>
    <property type="project" value="TreeGrafter"/>
</dbReference>
<evidence type="ECO:0000256" key="3">
    <source>
        <dbReference type="ARBA" id="ARBA00023235"/>
    </source>
</evidence>
<dbReference type="InterPro" id="IPR041707">
    <property type="entry name" value="Pus3-like"/>
</dbReference>
<dbReference type="EC" id="4.2.1.70" evidence="5"/>
<dbReference type="InterPro" id="IPR020094">
    <property type="entry name" value="TruA/RsuA/RluB/E/F_N"/>
</dbReference>
<comment type="caution">
    <text evidence="5">The sequence shown here is derived from an EMBL/GenBank/DDBJ whole genome shotgun (WGS) entry which is preliminary data.</text>
</comment>
<sequence length="458" mass="52305">MNSNVRKVGIFSPEPHHTDSAILVSVKQELMLSGNTEGKPRSKERQFDFSSYPSRKIALRLAYHGHIYCGLVRQAETPNTVEAYLVAALERLRFVEPSGPKDFSRCGRTDKGVSALGNVVSFTSRASSWATDEQQQPPLDYCEKLNNVLPPTIRIVGWSYVNADFDARFSCTGRTYRYYFCNRGLNLEAMRKAVGYLKGVHNFRNFCKTDVVNVNNYERHVRHADIVGSDMLPDLVSYFEIEANSFLYNQIRCTMEVLFLVGRCLEEPEVVKQLLDCGDRKPVYPLADATPLVLWECHFEGVRWNISQRACLNAESELLDIATALLIRSTVAFSMRSQLFAWYSEHTDDNGEAIFFEGQNQGICPGDQWSVVGSDWTDERTHNSLRVRKSDIFALSKKVKMGSKGPLTSKPYTKLLDRETERTFEEEVELLSAKKRARFEVNMEKKKFHEEHRCGNPT</sequence>
<keyword evidence="6" id="KW-1185">Reference proteome</keyword>
<dbReference type="GO" id="GO:0005737">
    <property type="term" value="C:cytoplasm"/>
    <property type="evidence" value="ECO:0007669"/>
    <property type="project" value="TreeGrafter"/>
</dbReference>
<dbReference type="GO" id="GO:0009982">
    <property type="term" value="F:pseudouridine synthase activity"/>
    <property type="evidence" value="ECO:0007669"/>
    <property type="project" value="InterPro"/>
</dbReference>
<proteinExistence type="inferred from homology"/>
<dbReference type="HAMAP" id="MF_00171">
    <property type="entry name" value="TruA"/>
    <property type="match status" value="1"/>
</dbReference>
<dbReference type="RefSeq" id="XP_067078950.1">
    <property type="nucleotide sequence ID" value="XM_067222849.1"/>
</dbReference>
<dbReference type="GO" id="GO:0004730">
    <property type="term" value="F:pseudouridylate synthase activity"/>
    <property type="evidence" value="ECO:0007669"/>
    <property type="project" value="UniProtKB-EC"/>
</dbReference>
<dbReference type="Gene3D" id="3.30.70.580">
    <property type="entry name" value="Pseudouridine synthase I, catalytic domain, N-terminal subdomain"/>
    <property type="match status" value="1"/>
</dbReference>
<dbReference type="EMBL" id="CZPT02000790">
    <property type="protein sequence ID" value="SCU67668.1"/>
    <property type="molecule type" value="Genomic_DNA"/>
</dbReference>
<gene>
    <name evidence="5" type="ORF">TEOVI_000678900</name>
</gene>
<dbReference type="SUPFAM" id="SSF55120">
    <property type="entry name" value="Pseudouridine synthase"/>
    <property type="match status" value="1"/>
</dbReference>
<dbReference type="NCBIfam" id="TIGR00071">
    <property type="entry name" value="hisT_truA"/>
    <property type="match status" value="1"/>
</dbReference>
<protein>
    <submittedName>
        <fullName evidence="5">Pseudouridine synthase A-like protein, putative</fullName>
        <ecNumber evidence="5">4.2.1.70</ecNumber>
    </submittedName>
</protein>
<dbReference type="GO" id="GO:0003723">
    <property type="term" value="F:RNA binding"/>
    <property type="evidence" value="ECO:0007669"/>
    <property type="project" value="InterPro"/>
</dbReference>